<evidence type="ECO:0000256" key="4">
    <source>
        <dbReference type="ARBA" id="ARBA00022692"/>
    </source>
</evidence>
<protein>
    <submittedName>
        <fullName evidence="9">Carbohydrate ABC transporter membrane protein 2, CUT1 family</fullName>
    </submittedName>
</protein>
<dbReference type="OrthoDB" id="61400at2"/>
<dbReference type="InterPro" id="IPR050901">
    <property type="entry name" value="BP-dep_ABC_trans_perm"/>
</dbReference>
<dbReference type="PANTHER" id="PTHR32243">
    <property type="entry name" value="MALTOSE TRANSPORT SYSTEM PERMEASE-RELATED"/>
    <property type="match status" value="1"/>
</dbReference>
<feature type="transmembrane region" description="Helical" evidence="7">
    <location>
        <begin position="182"/>
        <end position="207"/>
    </location>
</feature>
<dbReference type="Pfam" id="PF00528">
    <property type="entry name" value="BPD_transp_1"/>
    <property type="match status" value="1"/>
</dbReference>
<evidence type="ECO:0000256" key="1">
    <source>
        <dbReference type="ARBA" id="ARBA00004651"/>
    </source>
</evidence>
<evidence type="ECO:0000259" key="8">
    <source>
        <dbReference type="PROSITE" id="PS50928"/>
    </source>
</evidence>
<dbReference type="STRING" id="697281.Mahau_1187"/>
<gene>
    <name evidence="9" type="ordered locus">Mahau_1187</name>
</gene>
<keyword evidence="2 7" id="KW-0813">Transport</keyword>
<dbReference type="KEGG" id="mas:Mahau_1187"/>
<evidence type="ECO:0000313" key="10">
    <source>
        <dbReference type="Proteomes" id="UP000008457"/>
    </source>
</evidence>
<dbReference type="Proteomes" id="UP000008457">
    <property type="component" value="Chromosome"/>
</dbReference>
<comment type="similarity">
    <text evidence="7">Belongs to the binding-protein-dependent transport system permease family.</text>
</comment>
<evidence type="ECO:0000256" key="7">
    <source>
        <dbReference type="RuleBase" id="RU363032"/>
    </source>
</evidence>
<dbReference type="GO" id="GO:0055085">
    <property type="term" value="P:transmembrane transport"/>
    <property type="evidence" value="ECO:0007669"/>
    <property type="project" value="InterPro"/>
</dbReference>
<dbReference type="PROSITE" id="PS50928">
    <property type="entry name" value="ABC_TM1"/>
    <property type="match status" value="1"/>
</dbReference>
<reference evidence="10" key="1">
    <citation type="submission" date="2010-11" db="EMBL/GenBank/DDBJ databases">
        <title>The complete genome of Mahella australiensis DSM 15567.</title>
        <authorList>
            <consortium name="US DOE Joint Genome Institute (JGI-PGF)"/>
            <person name="Lucas S."/>
            <person name="Copeland A."/>
            <person name="Lapidus A."/>
            <person name="Bruce D."/>
            <person name="Goodwin L."/>
            <person name="Pitluck S."/>
            <person name="Kyrpides N."/>
            <person name="Mavromatis K."/>
            <person name="Pagani I."/>
            <person name="Ivanova N."/>
            <person name="Teshima H."/>
            <person name="Brettin T."/>
            <person name="Detter J.C."/>
            <person name="Han C."/>
            <person name="Tapia R."/>
            <person name="Land M."/>
            <person name="Hauser L."/>
            <person name="Markowitz V."/>
            <person name="Cheng J.-F."/>
            <person name="Hugenholtz P."/>
            <person name="Woyke T."/>
            <person name="Wu D."/>
            <person name="Spring S."/>
            <person name="Pukall R."/>
            <person name="Steenblock K."/>
            <person name="Schneider S."/>
            <person name="Klenk H.-P."/>
            <person name="Eisen J.A."/>
        </authorList>
    </citation>
    <scope>NUCLEOTIDE SEQUENCE [LARGE SCALE GENOMIC DNA]</scope>
    <source>
        <strain evidence="10">DSM 15567 / CIP 107919 / 50-1 BON</strain>
    </source>
</reference>
<dbReference type="Gene3D" id="1.10.3720.10">
    <property type="entry name" value="MetI-like"/>
    <property type="match status" value="1"/>
</dbReference>
<dbReference type="GO" id="GO:0005886">
    <property type="term" value="C:plasma membrane"/>
    <property type="evidence" value="ECO:0007669"/>
    <property type="project" value="UniProtKB-SubCell"/>
</dbReference>
<dbReference type="AlphaFoldDB" id="F3ZVM2"/>
<evidence type="ECO:0000313" key="9">
    <source>
        <dbReference type="EMBL" id="AEE96384.1"/>
    </source>
</evidence>
<feature type="transmembrane region" description="Helical" evidence="7">
    <location>
        <begin position="138"/>
        <end position="161"/>
    </location>
</feature>
<dbReference type="CDD" id="cd06261">
    <property type="entry name" value="TM_PBP2"/>
    <property type="match status" value="1"/>
</dbReference>
<keyword evidence="10" id="KW-1185">Reference proteome</keyword>
<evidence type="ECO:0000256" key="5">
    <source>
        <dbReference type="ARBA" id="ARBA00022989"/>
    </source>
</evidence>
<keyword evidence="4 7" id="KW-0812">Transmembrane</keyword>
<dbReference type="InterPro" id="IPR000515">
    <property type="entry name" value="MetI-like"/>
</dbReference>
<evidence type="ECO:0000256" key="6">
    <source>
        <dbReference type="ARBA" id="ARBA00023136"/>
    </source>
</evidence>
<accession>F3ZVM2</accession>
<feature type="domain" description="ABC transmembrane type-1" evidence="8">
    <location>
        <begin position="70"/>
        <end position="261"/>
    </location>
</feature>
<sequence length="276" mass="30684">MHKSKLSNIVFYICVAIFMVIIVFPFYWQIITSFKPPEQLWDIPPGWWPSRFYLGSYIAAFTQRPFLTYLKNSAIVATSTTAFAVFVTSFAGYALARLHFKGKNAILALALSVSMFPGIAIVSPLFLMMKQWNLLNSYVGLILTYTTITIPLSMWNLTTFFRTIPADMEEAAKVDGASPFYTFIRIILPLAAPGIFTTAILVFIAAWNEFLFALTFNTKDALRTVPVGIAMFPGEYTLPWGDISAASVVVVLPLIIMVLLFQQRIVSGLTAGAVKG</sequence>
<feature type="transmembrane region" description="Helical" evidence="7">
    <location>
        <begin position="9"/>
        <end position="28"/>
    </location>
</feature>
<keyword evidence="3" id="KW-1003">Cell membrane</keyword>
<dbReference type="InterPro" id="IPR035906">
    <property type="entry name" value="MetI-like_sf"/>
</dbReference>
<dbReference type="HOGENOM" id="CLU_016047_1_2_9"/>
<feature type="transmembrane region" description="Helical" evidence="7">
    <location>
        <begin position="107"/>
        <end position="126"/>
    </location>
</feature>
<proteinExistence type="inferred from homology"/>
<dbReference type="PANTHER" id="PTHR32243:SF18">
    <property type="entry name" value="INNER MEMBRANE ABC TRANSPORTER PERMEASE PROTEIN YCJP"/>
    <property type="match status" value="1"/>
</dbReference>
<reference evidence="9 10" key="2">
    <citation type="journal article" date="2011" name="Stand. Genomic Sci.">
        <title>Complete genome sequence of Mahella australiensis type strain (50-1 BON).</title>
        <authorList>
            <person name="Sikorski J."/>
            <person name="Teshima H."/>
            <person name="Nolan M."/>
            <person name="Lucas S."/>
            <person name="Hammon N."/>
            <person name="Deshpande S."/>
            <person name="Cheng J.F."/>
            <person name="Pitluck S."/>
            <person name="Liolios K."/>
            <person name="Pagani I."/>
            <person name="Ivanova N."/>
            <person name="Huntemann M."/>
            <person name="Mavromatis K."/>
            <person name="Ovchinikova G."/>
            <person name="Pati A."/>
            <person name="Tapia R."/>
            <person name="Han C."/>
            <person name="Goodwin L."/>
            <person name="Chen A."/>
            <person name="Palaniappan K."/>
            <person name="Land M."/>
            <person name="Hauser L."/>
            <person name="Ngatchou-Djao O.D."/>
            <person name="Rohde M."/>
            <person name="Pukall R."/>
            <person name="Spring S."/>
            <person name="Abt B."/>
            <person name="Goker M."/>
            <person name="Detter J.C."/>
            <person name="Woyke T."/>
            <person name="Bristow J."/>
            <person name="Markowitz V."/>
            <person name="Hugenholtz P."/>
            <person name="Eisen J.A."/>
            <person name="Kyrpides N.C."/>
            <person name="Klenk H.P."/>
            <person name="Lapidus A."/>
        </authorList>
    </citation>
    <scope>NUCLEOTIDE SEQUENCE [LARGE SCALE GENOMIC DNA]</scope>
    <source>
        <strain evidence="10">DSM 15567 / CIP 107919 / 50-1 BON</strain>
    </source>
</reference>
<keyword evidence="6 7" id="KW-0472">Membrane</keyword>
<feature type="transmembrane region" description="Helical" evidence="7">
    <location>
        <begin position="74"/>
        <end position="95"/>
    </location>
</feature>
<dbReference type="eggNOG" id="COG0395">
    <property type="taxonomic scope" value="Bacteria"/>
</dbReference>
<keyword evidence="5 7" id="KW-1133">Transmembrane helix</keyword>
<dbReference type="SUPFAM" id="SSF161098">
    <property type="entry name" value="MetI-like"/>
    <property type="match status" value="1"/>
</dbReference>
<dbReference type="RefSeq" id="WP_013780814.1">
    <property type="nucleotide sequence ID" value="NC_015520.1"/>
</dbReference>
<evidence type="ECO:0000256" key="2">
    <source>
        <dbReference type="ARBA" id="ARBA00022448"/>
    </source>
</evidence>
<dbReference type="EMBL" id="CP002360">
    <property type="protein sequence ID" value="AEE96384.1"/>
    <property type="molecule type" value="Genomic_DNA"/>
</dbReference>
<name>F3ZVM2_MAHA5</name>
<comment type="subcellular location">
    <subcellularLocation>
        <location evidence="1 7">Cell membrane</location>
        <topology evidence="1 7">Multi-pass membrane protein</topology>
    </subcellularLocation>
</comment>
<organism evidence="9 10">
    <name type="scientific">Mahella australiensis (strain DSM 15567 / CIP 107919 / 50-1 BON)</name>
    <dbReference type="NCBI Taxonomy" id="697281"/>
    <lineage>
        <taxon>Bacteria</taxon>
        <taxon>Bacillati</taxon>
        <taxon>Bacillota</taxon>
        <taxon>Clostridia</taxon>
        <taxon>Thermoanaerobacterales</taxon>
        <taxon>Thermoanaerobacterales Family IV. Incertae Sedis</taxon>
        <taxon>Mahella</taxon>
    </lineage>
</organism>
<evidence type="ECO:0000256" key="3">
    <source>
        <dbReference type="ARBA" id="ARBA00022475"/>
    </source>
</evidence>
<feature type="transmembrane region" description="Helical" evidence="7">
    <location>
        <begin position="243"/>
        <end position="261"/>
    </location>
</feature>